<feature type="transmembrane region" description="Helical" evidence="2">
    <location>
        <begin position="219"/>
        <end position="241"/>
    </location>
</feature>
<evidence type="ECO:0000313" key="5">
    <source>
        <dbReference type="Proteomes" id="UP000326565"/>
    </source>
</evidence>
<evidence type="ECO:0008006" key="6">
    <source>
        <dbReference type="Google" id="ProtNLM"/>
    </source>
</evidence>
<keyword evidence="3" id="KW-0732">Signal</keyword>
<evidence type="ECO:0000256" key="1">
    <source>
        <dbReference type="SAM" id="MobiDB-lite"/>
    </source>
</evidence>
<dbReference type="EMBL" id="ML732168">
    <property type="protein sequence ID" value="KAB8077472.1"/>
    <property type="molecule type" value="Genomic_DNA"/>
</dbReference>
<evidence type="ECO:0000256" key="2">
    <source>
        <dbReference type="SAM" id="Phobius"/>
    </source>
</evidence>
<dbReference type="OrthoDB" id="5215637at2759"/>
<keyword evidence="2" id="KW-0472">Membrane</keyword>
<dbReference type="AlphaFoldDB" id="A0A5N5XDP8"/>
<sequence>MRGGYKSFSKGFFPRLVLWSLPCASATTCYLPSGEVAPNDQPCFPQNPVSSCCGGSTYVCSKNNMCAHYSGQYFVIGSCTDKTWNSPACPGYCFFRDHVHNSVFRCSADKYCCADGPTCNYTTGINTQDIQDFLPPYADLVGSSVTVNTAIVTSSLFTPIGASSTPITSAPASTTETSTTASTTSTAPASTTTGASPSSTSSETTEGSSASGEKSSLKIGLGAGISVGAVAIGLLVLWYMLWRRSKKNRLKIQTSYTQYKSPSQSQAHPLVEVPGSPVKPPGPIYEAPGHEI</sequence>
<proteinExistence type="predicted"/>
<evidence type="ECO:0000256" key="3">
    <source>
        <dbReference type="SAM" id="SignalP"/>
    </source>
</evidence>
<feature type="chain" id="PRO_5024791958" description="Mid2 domain-containing protein" evidence="3">
    <location>
        <begin position="27"/>
        <end position="292"/>
    </location>
</feature>
<feature type="region of interest" description="Disordered" evidence="1">
    <location>
        <begin position="256"/>
        <end position="292"/>
    </location>
</feature>
<dbReference type="Proteomes" id="UP000326565">
    <property type="component" value="Unassembled WGS sequence"/>
</dbReference>
<organism evidence="4 5">
    <name type="scientific">Aspergillus leporis</name>
    <dbReference type="NCBI Taxonomy" id="41062"/>
    <lineage>
        <taxon>Eukaryota</taxon>
        <taxon>Fungi</taxon>
        <taxon>Dikarya</taxon>
        <taxon>Ascomycota</taxon>
        <taxon>Pezizomycotina</taxon>
        <taxon>Eurotiomycetes</taxon>
        <taxon>Eurotiomycetidae</taxon>
        <taxon>Eurotiales</taxon>
        <taxon>Aspergillaceae</taxon>
        <taxon>Aspergillus</taxon>
        <taxon>Aspergillus subgen. Circumdati</taxon>
    </lineage>
</organism>
<keyword evidence="2" id="KW-1133">Transmembrane helix</keyword>
<feature type="signal peptide" evidence="3">
    <location>
        <begin position="1"/>
        <end position="26"/>
    </location>
</feature>
<accession>A0A5N5XDP8</accession>
<keyword evidence="2" id="KW-0812">Transmembrane</keyword>
<evidence type="ECO:0000313" key="4">
    <source>
        <dbReference type="EMBL" id="KAB8077472.1"/>
    </source>
</evidence>
<feature type="compositionally biased region" description="Polar residues" evidence="1">
    <location>
        <begin position="256"/>
        <end position="267"/>
    </location>
</feature>
<protein>
    <recommendedName>
        <fullName evidence="6">Mid2 domain-containing protein</fullName>
    </recommendedName>
</protein>
<reference evidence="4 5" key="1">
    <citation type="submission" date="2019-04" db="EMBL/GenBank/DDBJ databases">
        <title>Friends and foes A comparative genomics study of 23 Aspergillus species from section Flavi.</title>
        <authorList>
            <consortium name="DOE Joint Genome Institute"/>
            <person name="Kjaerbolling I."/>
            <person name="Vesth T."/>
            <person name="Frisvad J.C."/>
            <person name="Nybo J.L."/>
            <person name="Theobald S."/>
            <person name="Kildgaard S."/>
            <person name="Isbrandt T."/>
            <person name="Kuo A."/>
            <person name="Sato A."/>
            <person name="Lyhne E.K."/>
            <person name="Kogle M.E."/>
            <person name="Wiebenga A."/>
            <person name="Kun R.S."/>
            <person name="Lubbers R.J."/>
            <person name="Makela M.R."/>
            <person name="Barry K."/>
            <person name="Chovatia M."/>
            <person name="Clum A."/>
            <person name="Daum C."/>
            <person name="Haridas S."/>
            <person name="He G."/>
            <person name="LaButti K."/>
            <person name="Lipzen A."/>
            <person name="Mondo S."/>
            <person name="Riley R."/>
            <person name="Salamov A."/>
            <person name="Simmons B.A."/>
            <person name="Magnuson J.K."/>
            <person name="Henrissat B."/>
            <person name="Mortensen U.H."/>
            <person name="Larsen T.O."/>
            <person name="Devries R.P."/>
            <person name="Grigoriev I.V."/>
            <person name="Machida M."/>
            <person name="Baker S.E."/>
            <person name="Andersen M.R."/>
        </authorList>
    </citation>
    <scope>NUCLEOTIDE SEQUENCE [LARGE SCALE GENOMIC DNA]</scope>
    <source>
        <strain evidence="4 5">CBS 151.66</strain>
    </source>
</reference>
<name>A0A5N5XDP8_9EURO</name>
<feature type="region of interest" description="Disordered" evidence="1">
    <location>
        <begin position="165"/>
        <end position="214"/>
    </location>
</feature>
<keyword evidence="5" id="KW-1185">Reference proteome</keyword>
<gene>
    <name evidence="4" type="ORF">BDV29DRAFT_168224</name>
</gene>